<reference evidence="9 10" key="1">
    <citation type="submission" date="2018-05" db="EMBL/GenBank/DDBJ databases">
        <title>Genomic Encyclopedia of Type Strains, Phase IV (KMG-IV): sequencing the most valuable type-strain genomes for metagenomic binning, comparative biology and taxonomic classification.</title>
        <authorList>
            <person name="Goeker M."/>
        </authorList>
    </citation>
    <scope>NUCLEOTIDE SEQUENCE [LARGE SCALE GENOMIC DNA]</scope>
    <source>
        <strain evidence="9 10">DSM 14263</strain>
    </source>
</reference>
<keyword evidence="4 7" id="KW-0812">Transmembrane</keyword>
<keyword evidence="3" id="KW-0813">Transport</keyword>
<dbReference type="Gene3D" id="2.40.50.100">
    <property type="match status" value="2"/>
</dbReference>
<dbReference type="Proteomes" id="UP000245812">
    <property type="component" value="Unassembled WGS sequence"/>
</dbReference>
<protein>
    <submittedName>
        <fullName evidence="9">Membrane fusion protein</fullName>
    </submittedName>
</protein>
<dbReference type="RefSeq" id="WP_109724382.1">
    <property type="nucleotide sequence ID" value="NZ_MSZV01000095.1"/>
</dbReference>
<evidence type="ECO:0000256" key="5">
    <source>
        <dbReference type="ARBA" id="ARBA00022989"/>
    </source>
</evidence>
<dbReference type="PANTHER" id="PTHR30386:SF28">
    <property type="entry name" value="EXPORTED PROTEIN"/>
    <property type="match status" value="1"/>
</dbReference>
<feature type="transmembrane region" description="Helical" evidence="7">
    <location>
        <begin position="32"/>
        <end position="54"/>
    </location>
</feature>
<comment type="similarity">
    <text evidence="2">Belongs to the membrane fusion protein (MFP) (TC 8.A.1) family.</text>
</comment>
<dbReference type="InterPro" id="IPR050739">
    <property type="entry name" value="MFP"/>
</dbReference>
<organism evidence="9 10">
    <name type="scientific">Fulvimonas soli</name>
    <dbReference type="NCBI Taxonomy" id="155197"/>
    <lineage>
        <taxon>Bacteria</taxon>
        <taxon>Pseudomonadati</taxon>
        <taxon>Pseudomonadota</taxon>
        <taxon>Gammaproteobacteria</taxon>
        <taxon>Lysobacterales</taxon>
        <taxon>Rhodanobacteraceae</taxon>
        <taxon>Fulvimonas</taxon>
    </lineage>
</organism>
<comment type="subcellular location">
    <subcellularLocation>
        <location evidence="1">Membrane</location>
        <topology evidence="1">Single-pass membrane protein</topology>
    </subcellularLocation>
</comment>
<comment type="caution">
    <text evidence="9">The sequence shown here is derived from an EMBL/GenBank/DDBJ whole genome shotgun (WGS) entry which is preliminary data.</text>
</comment>
<dbReference type="Pfam" id="PF26002">
    <property type="entry name" value="Beta-barrel_AprE"/>
    <property type="match status" value="1"/>
</dbReference>
<keyword evidence="6 7" id="KW-0472">Membrane</keyword>
<gene>
    <name evidence="9" type="ORF">C7456_11131</name>
</gene>
<dbReference type="InterPro" id="IPR058982">
    <property type="entry name" value="Beta-barrel_AprE"/>
</dbReference>
<dbReference type="PROSITE" id="PS00543">
    <property type="entry name" value="HLYD_FAMILY"/>
    <property type="match status" value="1"/>
</dbReference>
<dbReference type="PRINTS" id="PR01490">
    <property type="entry name" value="RTXTOXIND"/>
</dbReference>
<dbReference type="InterPro" id="IPR006144">
    <property type="entry name" value="Secretion_HlyD_CS"/>
</dbReference>
<sequence length="424" mass="46086">MTRTGLFRQEVVEARRGEWLGSIVVAAPLSRWWLTMLAAAAAAALLLLLCLGSYTRRETVSGQLVPSAGLLNIAAPSAGTVQRLRVHDGQAVKAGEILLELVGDQDSAALGGTHALVGQQLETQRARLEADLADQQALAKQQAAALQAKIALLGAQFDQIAGQLDFQQQQVTSNRQLLERIQPLASKGYVSILQVQQQRTALLDAQTQYKALVRQQLDTRQQLDAAQQALSQLPLETAAKRNETERQLASVRQSMAQNEMARAVVLRAPRDGVVSAVLFKEGQMVSAGQPLLSLLPNGATLQAQLLVPSRAIGFIAPGNQVVLRYQAFPYQKFGQQYGRVDDVSRSALAPSEVAALVGEQAKEPLYRVQVALDSQHVMAYGKAEPVKPGMAVEADILMERRRLIEWVFEPLYGIGSRLFSSSSR</sequence>
<evidence type="ECO:0000256" key="3">
    <source>
        <dbReference type="ARBA" id="ARBA00022448"/>
    </source>
</evidence>
<evidence type="ECO:0000313" key="10">
    <source>
        <dbReference type="Proteomes" id="UP000245812"/>
    </source>
</evidence>
<proteinExistence type="inferred from homology"/>
<evidence type="ECO:0000256" key="1">
    <source>
        <dbReference type="ARBA" id="ARBA00004167"/>
    </source>
</evidence>
<evidence type="ECO:0000256" key="6">
    <source>
        <dbReference type="ARBA" id="ARBA00023136"/>
    </source>
</evidence>
<name>A0A316HUT5_9GAMM</name>
<keyword evidence="10" id="KW-1185">Reference proteome</keyword>
<evidence type="ECO:0000313" key="9">
    <source>
        <dbReference type="EMBL" id="PWK84353.1"/>
    </source>
</evidence>
<dbReference type="SUPFAM" id="SSF51230">
    <property type="entry name" value="Single hybrid motif"/>
    <property type="match status" value="1"/>
</dbReference>
<dbReference type="Gene3D" id="2.40.30.170">
    <property type="match status" value="1"/>
</dbReference>
<feature type="domain" description="AprE-like beta-barrel" evidence="8">
    <location>
        <begin position="303"/>
        <end position="397"/>
    </location>
</feature>
<dbReference type="EMBL" id="QGHC01000011">
    <property type="protein sequence ID" value="PWK84353.1"/>
    <property type="molecule type" value="Genomic_DNA"/>
</dbReference>
<keyword evidence="5 7" id="KW-1133">Transmembrane helix</keyword>
<dbReference type="PANTHER" id="PTHR30386">
    <property type="entry name" value="MEMBRANE FUSION SUBUNIT OF EMRAB-TOLC MULTIDRUG EFFLUX PUMP"/>
    <property type="match status" value="1"/>
</dbReference>
<dbReference type="GO" id="GO:0016020">
    <property type="term" value="C:membrane"/>
    <property type="evidence" value="ECO:0007669"/>
    <property type="project" value="UniProtKB-SubCell"/>
</dbReference>
<evidence type="ECO:0000259" key="8">
    <source>
        <dbReference type="Pfam" id="PF26002"/>
    </source>
</evidence>
<dbReference type="InterPro" id="IPR011053">
    <property type="entry name" value="Single_hybrid_motif"/>
</dbReference>
<evidence type="ECO:0000256" key="2">
    <source>
        <dbReference type="ARBA" id="ARBA00009477"/>
    </source>
</evidence>
<dbReference type="GO" id="GO:0009306">
    <property type="term" value="P:protein secretion"/>
    <property type="evidence" value="ECO:0007669"/>
    <property type="project" value="InterPro"/>
</dbReference>
<evidence type="ECO:0000256" key="7">
    <source>
        <dbReference type="SAM" id="Phobius"/>
    </source>
</evidence>
<dbReference type="AlphaFoldDB" id="A0A316HUT5"/>
<accession>A0A316HUT5</accession>
<dbReference type="OrthoDB" id="9775513at2"/>
<evidence type="ECO:0000256" key="4">
    <source>
        <dbReference type="ARBA" id="ARBA00022692"/>
    </source>
</evidence>